<comment type="similarity">
    <text evidence="1">Belongs to the ComF/GntX family.</text>
</comment>
<evidence type="ECO:0000256" key="1">
    <source>
        <dbReference type="ARBA" id="ARBA00008007"/>
    </source>
</evidence>
<dbReference type="InterPro" id="IPR000836">
    <property type="entry name" value="PRTase_dom"/>
</dbReference>
<dbReference type="InterPro" id="IPR044005">
    <property type="entry name" value="DZR_2"/>
</dbReference>
<dbReference type="EMBL" id="FQXS01000008">
    <property type="protein sequence ID" value="SHH73848.1"/>
    <property type="molecule type" value="Genomic_DNA"/>
</dbReference>
<reference evidence="4 5" key="1">
    <citation type="submission" date="2016-11" db="EMBL/GenBank/DDBJ databases">
        <authorList>
            <person name="Jaros S."/>
            <person name="Januszkiewicz K."/>
            <person name="Wedrychowicz H."/>
        </authorList>
    </citation>
    <scope>NUCLEOTIDE SEQUENCE [LARGE SCALE GENOMIC DNA]</scope>
    <source>
        <strain evidence="4 5">DSM 9705</strain>
    </source>
</reference>
<feature type="domain" description="Double zinc ribbon" evidence="3">
    <location>
        <begin position="39"/>
        <end position="101"/>
    </location>
</feature>
<dbReference type="PANTHER" id="PTHR47505">
    <property type="entry name" value="DNA UTILIZATION PROTEIN YHGH"/>
    <property type="match status" value="1"/>
</dbReference>
<evidence type="ECO:0000313" key="5">
    <source>
        <dbReference type="Proteomes" id="UP000184139"/>
    </source>
</evidence>
<dbReference type="InterPro" id="IPR051910">
    <property type="entry name" value="ComF/GntX_DNA_util-trans"/>
</dbReference>
<dbReference type="SUPFAM" id="SSF53271">
    <property type="entry name" value="PRTase-like"/>
    <property type="match status" value="1"/>
</dbReference>
<accession>A0A1M5VFC4</accession>
<dbReference type="PANTHER" id="PTHR47505:SF1">
    <property type="entry name" value="DNA UTILIZATION PROTEIN YHGH"/>
    <property type="match status" value="1"/>
</dbReference>
<evidence type="ECO:0000259" key="2">
    <source>
        <dbReference type="Pfam" id="PF00156"/>
    </source>
</evidence>
<dbReference type="Pfam" id="PF18912">
    <property type="entry name" value="DZR_2"/>
    <property type="match status" value="1"/>
</dbReference>
<feature type="domain" description="Phosphoribosyltransferase" evidence="2">
    <location>
        <begin position="220"/>
        <end position="264"/>
    </location>
</feature>
<dbReference type="Pfam" id="PF00156">
    <property type="entry name" value="Pribosyltran"/>
    <property type="match status" value="1"/>
</dbReference>
<dbReference type="InterPro" id="IPR029057">
    <property type="entry name" value="PRTase-like"/>
</dbReference>
<gene>
    <name evidence="4" type="ORF">SAMN02745124_01648</name>
</gene>
<dbReference type="Proteomes" id="UP000184139">
    <property type="component" value="Unassembled WGS sequence"/>
</dbReference>
<evidence type="ECO:0000259" key="3">
    <source>
        <dbReference type="Pfam" id="PF18912"/>
    </source>
</evidence>
<dbReference type="STRING" id="1121409.SAMN02745124_01648"/>
<protein>
    <submittedName>
        <fullName evidence="4">ComF family protein</fullName>
    </submittedName>
</protein>
<dbReference type="CDD" id="cd06223">
    <property type="entry name" value="PRTases_typeI"/>
    <property type="match status" value="1"/>
</dbReference>
<evidence type="ECO:0000313" key="4">
    <source>
        <dbReference type="EMBL" id="SHH73848.1"/>
    </source>
</evidence>
<name>A0A1M5VFC4_9BACT</name>
<sequence length="288" mass="31222">MFAAKCKADITLLSGISDEFTVMTVSPRPLPWRSLVGGVLALLFPPRCHACRIARPSHPDRQLCPHCLDRVMSYSGPYCRCCGRSLATGPGLAERLCGDCLRTPPPFDSARSPLCYGPPVSTLLHRLKFHGDTAAARVLAGLGSSEPLSCDLIIPVPLHRSRLQSRGLNQSLVLARRFFPAERDKIVVDLLVRQKKTIPQTGLDGNQRRRNLKGAFAVARPGAVLGRTVLVVDDVFTTGTTLAECSRTLKAAGAAQVHVWTVARVDEVSRSVRPDDVPTGKTAGERTE</sequence>
<dbReference type="Gene3D" id="3.40.50.2020">
    <property type="match status" value="1"/>
</dbReference>
<organism evidence="4 5">
    <name type="scientific">Desulfofustis glycolicus DSM 9705</name>
    <dbReference type="NCBI Taxonomy" id="1121409"/>
    <lineage>
        <taxon>Bacteria</taxon>
        <taxon>Pseudomonadati</taxon>
        <taxon>Thermodesulfobacteriota</taxon>
        <taxon>Desulfobulbia</taxon>
        <taxon>Desulfobulbales</taxon>
        <taxon>Desulfocapsaceae</taxon>
        <taxon>Desulfofustis</taxon>
    </lineage>
</organism>
<proteinExistence type="inferred from homology"/>
<dbReference type="AlphaFoldDB" id="A0A1M5VFC4"/>
<keyword evidence="5" id="KW-1185">Reference proteome</keyword>